<evidence type="ECO:0000313" key="7">
    <source>
        <dbReference type="Proteomes" id="UP000204391"/>
    </source>
</evidence>
<dbReference type="PANTHER" id="PTHR43369:SF2">
    <property type="entry name" value="PHOSPHORIBOSYLGLYCINAMIDE FORMYLTRANSFERASE"/>
    <property type="match status" value="1"/>
</dbReference>
<comment type="similarity">
    <text evidence="4">Belongs to the GART family.</text>
</comment>
<name>A0A221MH71_9BACI</name>
<proteinExistence type="inferred from homology"/>
<dbReference type="Proteomes" id="UP000204391">
    <property type="component" value="Chromosome"/>
</dbReference>
<dbReference type="GO" id="GO:0006189">
    <property type="term" value="P:'de novo' IMP biosynthetic process"/>
    <property type="evidence" value="ECO:0007669"/>
    <property type="project" value="UniProtKB-UniRule"/>
</dbReference>
<evidence type="ECO:0000313" key="6">
    <source>
        <dbReference type="EMBL" id="ASN07003.1"/>
    </source>
</evidence>
<dbReference type="Pfam" id="PF00551">
    <property type="entry name" value="Formyl_trans_N"/>
    <property type="match status" value="1"/>
</dbReference>
<feature type="site" description="Raises pKa of active site His" evidence="4">
    <location>
        <position position="147"/>
    </location>
</feature>
<dbReference type="Gene3D" id="3.40.50.170">
    <property type="entry name" value="Formyl transferase, N-terminal domain"/>
    <property type="match status" value="1"/>
</dbReference>
<dbReference type="GO" id="GO:0004644">
    <property type="term" value="F:phosphoribosylglycinamide formyltransferase activity"/>
    <property type="evidence" value="ECO:0007669"/>
    <property type="project" value="UniProtKB-UniRule"/>
</dbReference>
<evidence type="ECO:0000256" key="1">
    <source>
        <dbReference type="ARBA" id="ARBA00005054"/>
    </source>
</evidence>
<feature type="binding site" evidence="4">
    <location>
        <position position="109"/>
    </location>
    <ligand>
        <name>(6R)-10-formyltetrahydrofolate</name>
        <dbReference type="ChEBI" id="CHEBI:195366"/>
    </ligand>
</feature>
<feature type="binding site" evidence="4">
    <location>
        <begin position="92"/>
        <end position="95"/>
    </location>
    <ligand>
        <name>(6R)-10-formyltetrahydrofolate</name>
        <dbReference type="ChEBI" id="CHEBI:195366"/>
    </ligand>
</feature>
<dbReference type="KEGG" id="vne:CFK40_19290"/>
<accession>A0A221MH71</accession>
<protein>
    <recommendedName>
        <fullName evidence="4">Phosphoribosylglycinamide formyltransferase</fullName>
        <ecNumber evidence="4">2.1.2.2</ecNumber>
    </recommendedName>
    <alternativeName>
        <fullName evidence="4">5'-phosphoribosylglycinamide transformylase</fullName>
    </alternativeName>
    <alternativeName>
        <fullName evidence="4">GAR transformylase</fullName>
        <shortName evidence="4">GART</shortName>
    </alternativeName>
</protein>
<evidence type="ECO:0000256" key="3">
    <source>
        <dbReference type="ARBA" id="ARBA00022755"/>
    </source>
</evidence>
<dbReference type="NCBIfam" id="TIGR00639">
    <property type="entry name" value="PurN"/>
    <property type="match status" value="1"/>
</dbReference>
<dbReference type="GO" id="GO:0005829">
    <property type="term" value="C:cytosol"/>
    <property type="evidence" value="ECO:0007669"/>
    <property type="project" value="TreeGrafter"/>
</dbReference>
<keyword evidence="2 4" id="KW-0808">Transferase</keyword>
<gene>
    <name evidence="4" type="primary">purN</name>
    <name evidence="6" type="ORF">CFK40_19290</name>
</gene>
<feature type="active site" description="Proton donor" evidence="4">
    <location>
        <position position="111"/>
    </location>
</feature>
<sequence>MTNIKAVIFASGAGSNFQAIMDANQEKELGCEVVMLVCDKQGAGVIEKAAKFGISTCIVDPKAFPTKEAYEKKIVSALHEAKVDWIFLAGYMRIVGPTLLQAYEGAIINIHPSLLPDFPGLDAIGQAFRSRVHTTGVTIHFIDEGVDTGPIIDQEALEVLPSDTEETLKHRIQEIEHRLYPKVIKHVLNR</sequence>
<dbReference type="UniPathway" id="UPA00074">
    <property type="reaction ID" value="UER00126"/>
</dbReference>
<evidence type="ECO:0000259" key="5">
    <source>
        <dbReference type="Pfam" id="PF00551"/>
    </source>
</evidence>
<dbReference type="InterPro" id="IPR002376">
    <property type="entry name" value="Formyl_transf_N"/>
</dbReference>
<dbReference type="RefSeq" id="WP_089533997.1">
    <property type="nucleotide sequence ID" value="NZ_CP022437.1"/>
</dbReference>
<comment type="function">
    <text evidence="4">Catalyzes the transfer of a formyl group from 10-formyltetrahydrofolate to 5-phospho-ribosyl-glycinamide (GAR), producing 5-phospho-ribosyl-N-formylglycinamide (FGAR) and tetrahydrofolate.</text>
</comment>
<dbReference type="AlphaFoldDB" id="A0A221MH71"/>
<dbReference type="EC" id="2.1.2.2" evidence="4"/>
<comment type="catalytic activity">
    <reaction evidence="4">
        <text>N(1)-(5-phospho-beta-D-ribosyl)glycinamide + (6R)-10-formyltetrahydrofolate = N(2)-formyl-N(1)-(5-phospho-beta-D-ribosyl)glycinamide + (6S)-5,6,7,8-tetrahydrofolate + H(+)</text>
        <dbReference type="Rhea" id="RHEA:15053"/>
        <dbReference type="ChEBI" id="CHEBI:15378"/>
        <dbReference type="ChEBI" id="CHEBI:57453"/>
        <dbReference type="ChEBI" id="CHEBI:143788"/>
        <dbReference type="ChEBI" id="CHEBI:147286"/>
        <dbReference type="ChEBI" id="CHEBI:195366"/>
        <dbReference type="EC" id="2.1.2.2"/>
    </reaction>
</comment>
<dbReference type="InterPro" id="IPR004607">
    <property type="entry name" value="GART"/>
</dbReference>
<evidence type="ECO:0000256" key="2">
    <source>
        <dbReference type="ARBA" id="ARBA00022679"/>
    </source>
</evidence>
<feature type="binding site" evidence="4">
    <location>
        <position position="67"/>
    </location>
    <ligand>
        <name>(6R)-10-formyltetrahydrofolate</name>
        <dbReference type="ChEBI" id="CHEBI:195366"/>
    </ligand>
</feature>
<keyword evidence="3 4" id="KW-0658">Purine biosynthesis</keyword>
<dbReference type="CDD" id="cd08645">
    <property type="entry name" value="FMT_core_GART"/>
    <property type="match status" value="1"/>
</dbReference>
<dbReference type="HAMAP" id="MF_01930">
    <property type="entry name" value="PurN"/>
    <property type="match status" value="1"/>
</dbReference>
<organism evidence="6 7">
    <name type="scientific">Virgibacillus necropolis</name>
    <dbReference type="NCBI Taxonomy" id="163877"/>
    <lineage>
        <taxon>Bacteria</taxon>
        <taxon>Bacillati</taxon>
        <taxon>Bacillota</taxon>
        <taxon>Bacilli</taxon>
        <taxon>Bacillales</taxon>
        <taxon>Bacillaceae</taxon>
        <taxon>Virgibacillus</taxon>
    </lineage>
</organism>
<dbReference type="OrthoDB" id="9806170at2"/>
<dbReference type="SUPFAM" id="SSF53328">
    <property type="entry name" value="Formyltransferase"/>
    <property type="match status" value="1"/>
</dbReference>
<dbReference type="PANTHER" id="PTHR43369">
    <property type="entry name" value="PHOSPHORIBOSYLGLYCINAMIDE FORMYLTRANSFERASE"/>
    <property type="match status" value="1"/>
</dbReference>
<reference evidence="6 7" key="1">
    <citation type="journal article" date="2003" name="Int. J. Syst. Evol. Microbiol.">
        <title>Virgibacillus carmonensis sp. nov., Virgibacillus necropolis sp. nov. and Virgibacillus picturae sp. nov., three novel species isolated from deteriorated mural paintings, transfer of the species of the genus salibacillus to Virgibacillus, as Virgibacillus marismortui comb. nov. and Virgibacillus salexigens comb. nov., and emended description of the genus Virgibacillus.</title>
        <authorList>
            <person name="Heyrman J."/>
            <person name="Logan N.A."/>
            <person name="Busse H.J."/>
            <person name="Balcaen A."/>
            <person name="Lebbe L."/>
            <person name="Rodriguez-Diaz M."/>
            <person name="Swings J."/>
            <person name="De Vos P."/>
        </authorList>
    </citation>
    <scope>NUCLEOTIDE SEQUENCE [LARGE SCALE GENOMIC DNA]</scope>
    <source>
        <strain evidence="6 7">LMG 19488</strain>
    </source>
</reference>
<dbReference type="FunFam" id="3.40.50.170:FF:000007">
    <property type="entry name" value="Phosphoribosylglycinamide formyltransferase"/>
    <property type="match status" value="1"/>
</dbReference>
<comment type="pathway">
    <text evidence="1 4">Purine metabolism; IMP biosynthesis via de novo pathway; N(2)-formyl-N(1)-(5-phospho-D-ribosyl)glycinamide from N(1)-(5-phospho-D-ribosyl)glycinamide (10-formyl THF route): step 1/1.</text>
</comment>
<dbReference type="InterPro" id="IPR036477">
    <property type="entry name" value="Formyl_transf_N_sf"/>
</dbReference>
<feature type="binding site" evidence="4">
    <location>
        <begin position="14"/>
        <end position="16"/>
    </location>
    <ligand>
        <name>N(1)-(5-phospho-beta-D-ribosyl)glycinamide</name>
        <dbReference type="ChEBI" id="CHEBI:143788"/>
    </ligand>
</feature>
<keyword evidence="7" id="KW-1185">Reference proteome</keyword>
<feature type="domain" description="Formyl transferase N-terminal" evidence="5">
    <location>
        <begin position="5"/>
        <end position="184"/>
    </location>
</feature>
<dbReference type="EMBL" id="CP022437">
    <property type="protein sequence ID" value="ASN07003.1"/>
    <property type="molecule type" value="Genomic_DNA"/>
</dbReference>
<evidence type="ECO:0000256" key="4">
    <source>
        <dbReference type="HAMAP-Rule" id="MF_01930"/>
    </source>
</evidence>